<evidence type="ECO:0000313" key="2">
    <source>
        <dbReference type="Proteomes" id="UP000013963"/>
    </source>
</evidence>
<dbReference type="PATRIC" id="fig|1276229.3.peg.54"/>
<dbReference type="Proteomes" id="UP000013963">
    <property type="component" value="Chromosome"/>
</dbReference>
<dbReference type="EMBL" id="CP005078">
    <property type="protein sequence ID" value="AGM25651.1"/>
    <property type="molecule type" value="Genomic_DNA"/>
</dbReference>
<reference evidence="1 2" key="1">
    <citation type="journal article" date="2013" name="Genome Biol. Evol.">
        <title>Complete genomes of two dipteran-associated spiroplasmas provided insights into the origin, dynamics, and impacts of viral invasion in spiroplasma.</title>
        <authorList>
            <person name="Ku C."/>
            <person name="Lo W.S."/>
            <person name="Chen L.L."/>
            <person name="Kuo C.H."/>
        </authorList>
    </citation>
    <scope>NUCLEOTIDE SEQUENCE [LARGE SCALE GENOMIC DNA]</scope>
    <source>
        <strain evidence="1">EA-1</strain>
    </source>
</reference>
<keyword evidence="2" id="KW-1185">Reference proteome</keyword>
<proteinExistence type="predicted"/>
<sequence>MLGHLIDVGTALKNTKDIIYARIQAKGENINIQKDYRNDNLFY</sequence>
<dbReference type="AlphaFoldDB" id="R4UK59"/>
<dbReference type="HOGENOM" id="CLU_3239829_0_0_14"/>
<organism evidence="1 2">
    <name type="scientific">Spiroplasma syrphidicola EA-1</name>
    <dbReference type="NCBI Taxonomy" id="1276229"/>
    <lineage>
        <taxon>Bacteria</taxon>
        <taxon>Bacillati</taxon>
        <taxon>Mycoplasmatota</taxon>
        <taxon>Mollicutes</taxon>
        <taxon>Entomoplasmatales</taxon>
        <taxon>Spiroplasmataceae</taxon>
        <taxon>Spiroplasma</taxon>
    </lineage>
</organism>
<dbReference type="STRING" id="1276229.SSYRP_v1c00550"/>
<dbReference type="KEGG" id="ssyr:SSYRP_v1c00550"/>
<name>R4UK59_9MOLU</name>
<dbReference type="RefSeq" id="WP_016340312.1">
    <property type="nucleotide sequence ID" value="NC_021284.1"/>
</dbReference>
<accession>R4UK59</accession>
<gene>
    <name evidence="1" type="ORF">SSYRP_v1c00550</name>
</gene>
<protein>
    <submittedName>
        <fullName evidence="1">Uncharacterized protein</fullName>
    </submittedName>
</protein>
<evidence type="ECO:0000313" key="1">
    <source>
        <dbReference type="EMBL" id="AGM25651.1"/>
    </source>
</evidence>